<dbReference type="Pfam" id="PF12771">
    <property type="entry name" value="SusD-like_2"/>
    <property type="match status" value="1"/>
</dbReference>
<feature type="signal peptide" evidence="1">
    <location>
        <begin position="1"/>
        <end position="20"/>
    </location>
</feature>
<keyword evidence="3" id="KW-1185">Reference proteome</keyword>
<protein>
    <submittedName>
        <fullName evidence="2">SusD/RagB family nutrient-binding outer membrane lipoprotein</fullName>
    </submittedName>
</protein>
<organism evidence="2 3">
    <name type="scientific">Flavobacterium shii</name>
    <dbReference type="NCBI Taxonomy" id="2987687"/>
    <lineage>
        <taxon>Bacteria</taxon>
        <taxon>Pseudomonadati</taxon>
        <taxon>Bacteroidota</taxon>
        <taxon>Flavobacteriia</taxon>
        <taxon>Flavobacteriales</taxon>
        <taxon>Flavobacteriaceae</taxon>
        <taxon>Flavobacterium</taxon>
    </lineage>
</organism>
<dbReference type="InterPro" id="IPR041662">
    <property type="entry name" value="SusD-like_2"/>
</dbReference>
<accession>A0A9X2ZF27</accession>
<gene>
    <name evidence="2" type="ORF">OIU83_06850</name>
</gene>
<keyword evidence="1" id="KW-0732">Signal</keyword>
<dbReference type="SUPFAM" id="SSF48452">
    <property type="entry name" value="TPR-like"/>
    <property type="match status" value="1"/>
</dbReference>
<comment type="caution">
    <text evidence="2">The sequence shown here is derived from an EMBL/GenBank/DDBJ whole genome shotgun (WGS) entry which is preliminary data.</text>
</comment>
<proteinExistence type="predicted"/>
<feature type="chain" id="PRO_5040879953" evidence="1">
    <location>
        <begin position="21"/>
        <end position="490"/>
    </location>
</feature>
<keyword evidence="2" id="KW-0449">Lipoprotein</keyword>
<sequence length="490" mass="54486">MKSRLLILIPIISLFVSSCTDDITGLNTDVKRPTKTEAEFLFTNAEHAMVDQVTSTSVNFNVFRLYAQYWAEVQYPQESQYDLTGRKIPDNHWLVYYRNVLRDYKEARDILVGQKAGFSGTALEAKILDNKIAIIDIASAYSYGILVDTFGDIPYTQALNIIDYPLPQYDDAQTIYRDLIAKLTTASESLDQNAESYGAADLIYGGNTAKWAKFANTLRLRMAINMDDTDHGYASTQVLAAITDGIFTQSSQGAYMTYATTQPNANPLYVDLVASGRNDFIPANTFVNKLNALQDPRRSKYFTEYPAAGSGQYVGGVYGTVNVYGNFSHITPTIQTPTYPGVLLTYSETEFLLAEAIERGIAVGGTAAGHYNNAVTASLEDWGVANVTIAAYLAKTEVAYATATGNWKQKIGEQSWIAFYNRGFEAWTSYRRLDFPVLAAPSFTFNDITEVPKRYSYPGIEQTLNRTNYQAAVAKLGNDKATTHVFWDKF</sequence>
<dbReference type="InterPro" id="IPR011990">
    <property type="entry name" value="TPR-like_helical_dom_sf"/>
</dbReference>
<dbReference type="PROSITE" id="PS51257">
    <property type="entry name" value="PROKAR_LIPOPROTEIN"/>
    <property type="match status" value="1"/>
</dbReference>
<dbReference type="AlphaFoldDB" id="A0A9X2ZF27"/>
<dbReference type="Proteomes" id="UP001151079">
    <property type="component" value="Unassembled WGS sequence"/>
</dbReference>
<evidence type="ECO:0000313" key="3">
    <source>
        <dbReference type="Proteomes" id="UP001151079"/>
    </source>
</evidence>
<dbReference type="Gene3D" id="1.25.40.390">
    <property type="match status" value="1"/>
</dbReference>
<dbReference type="EMBL" id="JAOZEW010000005">
    <property type="protein sequence ID" value="MCV9927362.1"/>
    <property type="molecule type" value="Genomic_DNA"/>
</dbReference>
<dbReference type="RefSeq" id="WP_264205526.1">
    <property type="nucleotide sequence ID" value="NZ_JAOZEW010000005.1"/>
</dbReference>
<reference evidence="2" key="1">
    <citation type="submission" date="2022-10" db="EMBL/GenBank/DDBJ databases">
        <title>Two novel species of Flavobacterium.</title>
        <authorList>
            <person name="Liu Q."/>
            <person name="Xin Y.-H."/>
        </authorList>
    </citation>
    <scope>NUCLEOTIDE SEQUENCE</scope>
    <source>
        <strain evidence="2">LS1R49</strain>
    </source>
</reference>
<evidence type="ECO:0000313" key="2">
    <source>
        <dbReference type="EMBL" id="MCV9927362.1"/>
    </source>
</evidence>
<evidence type="ECO:0000256" key="1">
    <source>
        <dbReference type="SAM" id="SignalP"/>
    </source>
</evidence>
<name>A0A9X2ZF27_9FLAO</name>